<proteinExistence type="predicted"/>
<dbReference type="AlphaFoldDB" id="A0A150SDV0"/>
<keyword evidence="1" id="KW-0596">Phosphopantetheine</keyword>
<gene>
    <name evidence="5" type="ORF">BE18_47510</name>
</gene>
<dbReference type="GO" id="GO:0031177">
    <property type="term" value="F:phosphopantetheine binding"/>
    <property type="evidence" value="ECO:0007669"/>
    <property type="project" value="InterPro"/>
</dbReference>
<dbReference type="EMBL" id="JEMC01002141">
    <property type="protein sequence ID" value="KYF90348.1"/>
    <property type="molecule type" value="Genomic_DNA"/>
</dbReference>
<evidence type="ECO:0000256" key="1">
    <source>
        <dbReference type="ARBA" id="ARBA00022450"/>
    </source>
</evidence>
<accession>A0A150SDV0</accession>
<dbReference type="PROSITE" id="PS00012">
    <property type="entry name" value="PHOSPHOPANTETHEINE"/>
    <property type="match status" value="1"/>
</dbReference>
<dbReference type="InterPro" id="IPR036736">
    <property type="entry name" value="ACP-like_sf"/>
</dbReference>
<feature type="domain" description="Carrier" evidence="4">
    <location>
        <begin position="102"/>
        <end position="180"/>
    </location>
</feature>
<dbReference type="PROSITE" id="PS50075">
    <property type="entry name" value="CARRIER"/>
    <property type="match status" value="1"/>
</dbReference>
<dbReference type="SMART" id="SM00823">
    <property type="entry name" value="PKS_PP"/>
    <property type="match status" value="1"/>
</dbReference>
<dbReference type="Pfam" id="PF00550">
    <property type="entry name" value="PP-binding"/>
    <property type="match status" value="1"/>
</dbReference>
<dbReference type="FunFam" id="1.10.1200.10:FF:000007">
    <property type="entry name" value="Probable polyketide synthase pks17"/>
    <property type="match status" value="1"/>
</dbReference>
<dbReference type="InterPro" id="IPR020806">
    <property type="entry name" value="PKS_PP-bd"/>
</dbReference>
<sequence>MLADHADAEEHLRRRGLAPMAPALAVVALAGALDHDETTITVADIDWARFAPAFASARSRPLLFDLPDARDALEPTSEPAGARAAGEDRALRDALRLLSDAERAHRLVALVVAETAAVLGHADASALDPHKGFFDLGLDSLVAVELVRRLHARTGVKLPATLAFDHPTPDALARHLDAELAGDGGAEDAVFAALDTLAWRLAAITRDDPRRAAVGARLRGLVSRWTSAEAGTDEVEAEDLGAISDDELLAVIERELDGEPRAALI</sequence>
<dbReference type="Proteomes" id="UP000075515">
    <property type="component" value="Unassembled WGS sequence"/>
</dbReference>
<organism evidence="5 6">
    <name type="scientific">Sorangium cellulosum</name>
    <name type="common">Polyangium cellulosum</name>
    <dbReference type="NCBI Taxonomy" id="56"/>
    <lineage>
        <taxon>Bacteria</taxon>
        <taxon>Pseudomonadati</taxon>
        <taxon>Myxococcota</taxon>
        <taxon>Polyangia</taxon>
        <taxon>Polyangiales</taxon>
        <taxon>Polyangiaceae</taxon>
        <taxon>Sorangium</taxon>
    </lineage>
</organism>
<protein>
    <recommendedName>
        <fullName evidence="4">Carrier domain-containing protein</fullName>
    </recommendedName>
</protein>
<evidence type="ECO:0000256" key="2">
    <source>
        <dbReference type="ARBA" id="ARBA00022553"/>
    </source>
</evidence>
<dbReference type="InterPro" id="IPR009081">
    <property type="entry name" value="PP-bd_ACP"/>
</dbReference>
<dbReference type="Gene3D" id="3.40.50.720">
    <property type="entry name" value="NAD(P)-binding Rossmann-like Domain"/>
    <property type="match status" value="1"/>
</dbReference>
<dbReference type="Gene3D" id="1.10.1200.10">
    <property type="entry name" value="ACP-like"/>
    <property type="match status" value="1"/>
</dbReference>
<dbReference type="SUPFAM" id="SSF47336">
    <property type="entry name" value="ACP-like"/>
    <property type="match status" value="1"/>
</dbReference>
<dbReference type="PANTHER" id="PTHR43775">
    <property type="entry name" value="FATTY ACID SYNTHASE"/>
    <property type="match status" value="1"/>
</dbReference>
<dbReference type="GO" id="GO:0006633">
    <property type="term" value="P:fatty acid biosynthetic process"/>
    <property type="evidence" value="ECO:0007669"/>
    <property type="project" value="TreeGrafter"/>
</dbReference>
<evidence type="ECO:0000259" key="4">
    <source>
        <dbReference type="PROSITE" id="PS50075"/>
    </source>
</evidence>
<comment type="caution">
    <text evidence="5">The sequence shown here is derived from an EMBL/GenBank/DDBJ whole genome shotgun (WGS) entry which is preliminary data.</text>
</comment>
<keyword evidence="3" id="KW-0808">Transferase</keyword>
<dbReference type="InterPro" id="IPR050091">
    <property type="entry name" value="PKS_NRPS_Biosynth_Enz"/>
</dbReference>
<name>A0A150SDV0_SORCE</name>
<keyword evidence="2" id="KW-0597">Phosphoprotein</keyword>
<dbReference type="PANTHER" id="PTHR43775:SF51">
    <property type="entry name" value="INACTIVE PHENOLPHTHIOCEROL SYNTHESIS POLYKETIDE SYNTHASE TYPE I PKS1-RELATED"/>
    <property type="match status" value="1"/>
</dbReference>
<dbReference type="InterPro" id="IPR006162">
    <property type="entry name" value="Ppantetheine_attach_site"/>
</dbReference>
<dbReference type="GO" id="GO:0004312">
    <property type="term" value="F:fatty acid synthase activity"/>
    <property type="evidence" value="ECO:0007669"/>
    <property type="project" value="TreeGrafter"/>
</dbReference>
<dbReference type="SMART" id="SM01294">
    <property type="entry name" value="PKS_PP_betabranch"/>
    <property type="match status" value="1"/>
</dbReference>
<evidence type="ECO:0000256" key="3">
    <source>
        <dbReference type="ARBA" id="ARBA00022679"/>
    </source>
</evidence>
<reference evidence="5 6" key="1">
    <citation type="submission" date="2014-02" db="EMBL/GenBank/DDBJ databases">
        <title>The small core and large imbalanced accessory genome model reveals a collaborative survival strategy of Sorangium cellulosum strains in nature.</title>
        <authorList>
            <person name="Han K."/>
            <person name="Peng R."/>
            <person name="Blom J."/>
            <person name="Li Y.-Z."/>
        </authorList>
    </citation>
    <scope>NUCLEOTIDE SEQUENCE [LARGE SCALE GENOMIC DNA]</scope>
    <source>
        <strain evidence="5 6">So0149</strain>
    </source>
</reference>
<evidence type="ECO:0000313" key="6">
    <source>
        <dbReference type="Proteomes" id="UP000075515"/>
    </source>
</evidence>
<evidence type="ECO:0000313" key="5">
    <source>
        <dbReference type="EMBL" id="KYF90348.1"/>
    </source>
</evidence>